<sequence length="215" mass="23660">MATLTQPHQTRFDEDPMITSYADMSALRAFDTCITLPSRMPKPRTQGLTFVLDKGMSELYLQDFLEDTAPYIDLVKLGWGTSRLFDAERLRAKIRLLKDHDIRVSPGGTLMELAVVQDCVPAFLQEVAALGFTCVEVSDGTIEMPHDAKLRLIRMARQAGLDVVSEVGKKSPVEDQNLLMDTRVAQAAAELEAGSWKVIVEGRESGNVGVYAGDG</sequence>
<evidence type="ECO:0008006" key="4">
    <source>
        <dbReference type="Google" id="ProtNLM"/>
    </source>
</evidence>
<feature type="non-terminal residue" evidence="2">
    <location>
        <position position="215"/>
    </location>
</feature>
<dbReference type="EMBL" id="AZHW01000254">
    <property type="protein sequence ID" value="ETX01250.1"/>
    <property type="molecule type" value="Genomic_DNA"/>
</dbReference>
<keyword evidence="3" id="KW-1185">Reference proteome</keyword>
<name>W4LTP9_ENTF1</name>
<dbReference type="PANTHER" id="PTHR48413">
    <property type="match status" value="1"/>
</dbReference>
<dbReference type="InterPro" id="IPR003830">
    <property type="entry name" value="ComA_synth"/>
</dbReference>
<dbReference type="AlphaFoldDB" id="W4LTP9"/>
<dbReference type="Gene3D" id="3.20.20.70">
    <property type="entry name" value="Aldolase class I"/>
    <property type="match status" value="1"/>
</dbReference>
<dbReference type="InterPro" id="IPR013785">
    <property type="entry name" value="Aldolase_TIM"/>
</dbReference>
<evidence type="ECO:0000313" key="3">
    <source>
        <dbReference type="Proteomes" id="UP000019141"/>
    </source>
</evidence>
<dbReference type="SUPFAM" id="SSF102110">
    <property type="entry name" value="(2r)-phospho-3-sulfolactate synthase ComA"/>
    <property type="match status" value="1"/>
</dbReference>
<comment type="similarity">
    <text evidence="1">Belongs to the phosphosulfolactate synthase family.</text>
</comment>
<evidence type="ECO:0000313" key="2">
    <source>
        <dbReference type="EMBL" id="ETX01250.1"/>
    </source>
</evidence>
<protein>
    <recommendedName>
        <fullName evidence="4">Phosphosulfolactate synthase</fullName>
    </recommendedName>
</protein>
<accession>W4LTP9</accession>
<organism evidence="2 3">
    <name type="scientific">Entotheonella factor</name>
    <dbReference type="NCBI Taxonomy" id="1429438"/>
    <lineage>
        <taxon>Bacteria</taxon>
        <taxon>Pseudomonadati</taxon>
        <taxon>Nitrospinota/Tectimicrobiota group</taxon>
        <taxon>Candidatus Tectimicrobiota</taxon>
        <taxon>Candidatus Entotheonellia</taxon>
        <taxon>Candidatus Entotheonellales</taxon>
        <taxon>Candidatus Entotheonellaceae</taxon>
        <taxon>Candidatus Entotheonella</taxon>
    </lineage>
</organism>
<dbReference type="PANTHER" id="PTHR48413:SF1">
    <property type="entry name" value="PROTEIN HEAT-STRESS-ASSOCIATED 32"/>
    <property type="match status" value="1"/>
</dbReference>
<evidence type="ECO:0000256" key="1">
    <source>
        <dbReference type="ARBA" id="ARBA00010424"/>
    </source>
</evidence>
<gene>
    <name evidence="2" type="ORF">ETSY1_08070</name>
</gene>
<comment type="caution">
    <text evidence="2">The sequence shown here is derived from an EMBL/GenBank/DDBJ whole genome shotgun (WGS) entry which is preliminary data.</text>
</comment>
<dbReference type="HOGENOM" id="CLU_1285655_0_0_7"/>
<proteinExistence type="inferred from homology"/>
<dbReference type="InterPro" id="IPR036112">
    <property type="entry name" value="ComA_synth_sf"/>
</dbReference>
<reference evidence="2 3" key="1">
    <citation type="journal article" date="2014" name="Nature">
        <title>An environmental bacterial taxon with a large and distinct metabolic repertoire.</title>
        <authorList>
            <person name="Wilson M.C."/>
            <person name="Mori T."/>
            <person name="Ruckert C."/>
            <person name="Uria A.R."/>
            <person name="Helf M.J."/>
            <person name="Takada K."/>
            <person name="Gernert C."/>
            <person name="Steffens U.A."/>
            <person name="Heycke N."/>
            <person name="Schmitt S."/>
            <person name="Rinke C."/>
            <person name="Helfrich E.J."/>
            <person name="Brachmann A.O."/>
            <person name="Gurgui C."/>
            <person name="Wakimoto T."/>
            <person name="Kracht M."/>
            <person name="Crusemann M."/>
            <person name="Hentschel U."/>
            <person name="Abe I."/>
            <person name="Matsunaga S."/>
            <person name="Kalinowski J."/>
            <person name="Takeyama H."/>
            <person name="Piel J."/>
        </authorList>
    </citation>
    <scope>NUCLEOTIDE SEQUENCE [LARGE SCALE GENOMIC DNA]</scope>
    <source>
        <strain evidence="3">TSY1</strain>
    </source>
</reference>
<dbReference type="Proteomes" id="UP000019141">
    <property type="component" value="Unassembled WGS sequence"/>
</dbReference>
<dbReference type="Pfam" id="PF02679">
    <property type="entry name" value="ComA"/>
    <property type="match status" value="1"/>
</dbReference>